<evidence type="ECO:0000259" key="11">
    <source>
        <dbReference type="Pfam" id="PF03033"/>
    </source>
</evidence>
<evidence type="ECO:0000256" key="3">
    <source>
        <dbReference type="ARBA" id="ARBA00022676"/>
    </source>
</evidence>
<feature type="binding site" evidence="10">
    <location>
        <position position="181"/>
    </location>
    <ligand>
        <name>UDP-N-acetyl-alpha-D-glucosamine</name>
        <dbReference type="ChEBI" id="CHEBI:57705"/>
    </ligand>
</feature>
<sequence length="391" mass="42450">MRIVFTGGGTGGHIMPFESIIEAIRMQYTEKQHSIPSFTDPEVLELSFLGVVTPEGKEFFDRYGVAIHNIPSGKLRRYASGMNIIDIAFKLPFGTLVALARMWSIMPDVVVSKGGYGSIPVILSAIFYRIPILLHESDATPGRANAFTMRFASAITLGFAVSREYLQPYLKKIFVTGTPTRTLLAHDQKKESKKSFGFAESEHVLLVMGGSQGAQQINDTLITSLPTLIKDMAIIHITGEAHHVAIAKVAEEFLAQSPRKQMYKAFARLKGADMTRALMASDSAVTRAGASSLAEIARMKIPALIIPLAGAANDHQRKNALAFEAAGAALVLDPSNVTTHLLSQDIERLITDQELRTAIIKNIEALDFPNAAKDIATLALELASGYLPSSK</sequence>
<comment type="caution">
    <text evidence="10">Lacks conserved residue(s) required for the propagation of feature annotation.</text>
</comment>
<keyword evidence="6 10" id="KW-0573">Peptidoglycan synthesis</keyword>
<feature type="domain" description="Glycosyltransferase family 28 N-terminal" evidence="11">
    <location>
        <begin position="54"/>
        <end position="155"/>
    </location>
</feature>
<comment type="subcellular location">
    <subcellularLocation>
        <location evidence="10">Cell membrane</location>
        <topology evidence="10">Peripheral membrane protein</topology>
        <orientation evidence="10">Cytoplasmic side</orientation>
    </subcellularLocation>
</comment>
<dbReference type="GO" id="GO:0071555">
    <property type="term" value="P:cell wall organization"/>
    <property type="evidence" value="ECO:0007669"/>
    <property type="project" value="UniProtKB-KW"/>
</dbReference>
<dbReference type="GO" id="GO:0005975">
    <property type="term" value="P:carbohydrate metabolic process"/>
    <property type="evidence" value="ECO:0007669"/>
    <property type="project" value="InterPro"/>
</dbReference>
<dbReference type="InterPro" id="IPR007235">
    <property type="entry name" value="Glyco_trans_28_C"/>
</dbReference>
<dbReference type="InterPro" id="IPR004276">
    <property type="entry name" value="GlycoTrans_28_N"/>
</dbReference>
<dbReference type="Pfam" id="PF03033">
    <property type="entry name" value="Glyco_transf_28"/>
    <property type="match status" value="1"/>
</dbReference>
<dbReference type="Proteomes" id="UP000177941">
    <property type="component" value="Unassembled WGS sequence"/>
</dbReference>
<feature type="binding site" evidence="10">
    <location>
        <position position="316"/>
    </location>
    <ligand>
        <name>UDP-N-acetyl-alpha-D-glucosamine</name>
        <dbReference type="ChEBI" id="CHEBI:57705"/>
    </ligand>
</feature>
<comment type="similarity">
    <text evidence="10">Belongs to the glycosyltransferase 28 family. MurG subfamily.</text>
</comment>
<dbReference type="GO" id="GO:0008360">
    <property type="term" value="P:regulation of cell shape"/>
    <property type="evidence" value="ECO:0007669"/>
    <property type="project" value="UniProtKB-KW"/>
</dbReference>
<comment type="caution">
    <text evidence="13">The sequence shown here is derived from an EMBL/GenBank/DDBJ whole genome shotgun (WGS) entry which is preliminary data.</text>
</comment>
<dbReference type="UniPathway" id="UPA00219"/>
<dbReference type="GO" id="GO:0005886">
    <property type="term" value="C:plasma membrane"/>
    <property type="evidence" value="ECO:0007669"/>
    <property type="project" value="UniProtKB-SubCell"/>
</dbReference>
<evidence type="ECO:0000313" key="14">
    <source>
        <dbReference type="Proteomes" id="UP000177941"/>
    </source>
</evidence>
<comment type="pathway">
    <text evidence="10">Cell wall biogenesis; peptidoglycan biosynthesis.</text>
</comment>
<dbReference type="GO" id="GO:0051991">
    <property type="term" value="F:UDP-N-acetyl-D-glucosamine:N-acetylmuramoyl-L-alanyl-D-glutamyl-meso-2,6-diaminopimelyl-D-alanyl-D-alanine-diphosphoundecaprenol 4-beta-N-acetylglucosaminlytransferase activity"/>
    <property type="evidence" value="ECO:0007669"/>
    <property type="project" value="RHEA"/>
</dbReference>
<dbReference type="Gene3D" id="3.40.50.2000">
    <property type="entry name" value="Glycogen Phosphorylase B"/>
    <property type="match status" value="2"/>
</dbReference>
<keyword evidence="7 10" id="KW-0472">Membrane</keyword>
<reference evidence="13 14" key="1">
    <citation type="journal article" date="2016" name="Nat. Commun.">
        <title>Thousands of microbial genomes shed light on interconnected biogeochemical processes in an aquifer system.</title>
        <authorList>
            <person name="Anantharaman K."/>
            <person name="Brown C.T."/>
            <person name="Hug L.A."/>
            <person name="Sharon I."/>
            <person name="Castelle C.J."/>
            <person name="Probst A.J."/>
            <person name="Thomas B.C."/>
            <person name="Singh A."/>
            <person name="Wilkins M.J."/>
            <person name="Karaoz U."/>
            <person name="Brodie E.L."/>
            <person name="Williams K.H."/>
            <person name="Hubbard S.S."/>
            <person name="Banfield J.F."/>
        </authorList>
    </citation>
    <scope>NUCLEOTIDE SEQUENCE [LARGE SCALE GENOMIC DNA]</scope>
</reference>
<comment type="catalytic activity">
    <reaction evidence="10">
        <text>di-trans,octa-cis-undecaprenyl diphospho-N-acetyl-alpha-D-muramoyl-L-alanyl-D-glutamyl-meso-2,6-diaminopimeloyl-D-alanyl-D-alanine + UDP-N-acetyl-alpha-D-glucosamine = di-trans,octa-cis-undecaprenyl diphospho-[N-acetyl-alpha-D-glucosaminyl-(1-&gt;4)]-N-acetyl-alpha-D-muramoyl-L-alanyl-D-glutamyl-meso-2,6-diaminopimeloyl-D-alanyl-D-alanine + UDP + H(+)</text>
        <dbReference type="Rhea" id="RHEA:31227"/>
        <dbReference type="ChEBI" id="CHEBI:15378"/>
        <dbReference type="ChEBI" id="CHEBI:57705"/>
        <dbReference type="ChEBI" id="CHEBI:58223"/>
        <dbReference type="ChEBI" id="CHEBI:61387"/>
        <dbReference type="ChEBI" id="CHEBI:61388"/>
        <dbReference type="EC" id="2.4.1.227"/>
    </reaction>
</comment>
<protein>
    <recommendedName>
        <fullName evidence="10">UDP-N-acetylglucosamine--N-acetylmuramyl-(pentapeptide) pyrophosphoryl-undecaprenol N-acetylglucosamine transferase</fullName>
        <ecNumber evidence="10">2.4.1.227</ecNumber>
    </recommendedName>
    <alternativeName>
        <fullName evidence="10">Undecaprenyl-PP-MurNAc-pentapeptide-UDPGlcNAc GlcNAc transferase</fullName>
    </alternativeName>
</protein>
<comment type="function">
    <text evidence="10">Cell wall formation. Catalyzes the transfer of a GlcNAc subunit on undecaprenyl-pyrophosphoryl-MurNAc-pentapeptide (lipid intermediate I) to form undecaprenyl-pyrophosphoryl-MurNAc-(pentapeptide)GlcNAc (lipid intermediate II).</text>
</comment>
<accession>A0A1G1XAI9</accession>
<evidence type="ECO:0000256" key="6">
    <source>
        <dbReference type="ARBA" id="ARBA00022984"/>
    </source>
</evidence>
<proteinExistence type="inferred from homology"/>
<dbReference type="PANTHER" id="PTHR21015:SF22">
    <property type="entry name" value="GLYCOSYLTRANSFERASE"/>
    <property type="match status" value="1"/>
</dbReference>
<dbReference type="SUPFAM" id="SSF53756">
    <property type="entry name" value="UDP-Glycosyltransferase/glycogen phosphorylase"/>
    <property type="match status" value="1"/>
</dbReference>
<keyword evidence="9 10" id="KW-0961">Cell wall biogenesis/degradation</keyword>
<dbReference type="Pfam" id="PF04101">
    <property type="entry name" value="Glyco_tran_28_C"/>
    <property type="match status" value="1"/>
</dbReference>
<dbReference type="PANTHER" id="PTHR21015">
    <property type="entry name" value="UDP-N-ACETYLGLUCOSAMINE--N-ACETYLMURAMYL-(PENTAPEPTIDE) PYROPHOSPHORYL-UNDECAPRENOL N-ACETYLGLUCOSAMINE TRANSFERASE 1"/>
    <property type="match status" value="1"/>
</dbReference>
<feature type="binding site" evidence="10">
    <location>
        <position position="211"/>
    </location>
    <ligand>
        <name>UDP-N-acetyl-alpha-D-glucosamine</name>
        <dbReference type="ChEBI" id="CHEBI:57705"/>
    </ligand>
</feature>
<evidence type="ECO:0000259" key="12">
    <source>
        <dbReference type="Pfam" id="PF04101"/>
    </source>
</evidence>
<feature type="domain" description="Glycosyl transferase family 28 C-terminal" evidence="12">
    <location>
        <begin position="204"/>
        <end position="372"/>
    </location>
</feature>
<keyword evidence="1 10" id="KW-1003">Cell membrane</keyword>
<evidence type="ECO:0000256" key="1">
    <source>
        <dbReference type="ARBA" id="ARBA00022475"/>
    </source>
</evidence>
<evidence type="ECO:0000256" key="5">
    <source>
        <dbReference type="ARBA" id="ARBA00022960"/>
    </source>
</evidence>
<dbReference type="AlphaFoldDB" id="A0A1G1XAI9"/>
<evidence type="ECO:0000313" key="13">
    <source>
        <dbReference type="EMBL" id="OGY36600.1"/>
    </source>
</evidence>
<name>A0A1G1XAI9_9BACT</name>
<dbReference type="GO" id="GO:0009252">
    <property type="term" value="P:peptidoglycan biosynthetic process"/>
    <property type="evidence" value="ECO:0007669"/>
    <property type="project" value="UniProtKB-UniRule"/>
</dbReference>
<dbReference type="HAMAP" id="MF_00033">
    <property type="entry name" value="MurG"/>
    <property type="match status" value="1"/>
</dbReference>
<dbReference type="EMBL" id="MHHS01000032">
    <property type="protein sequence ID" value="OGY36600.1"/>
    <property type="molecule type" value="Genomic_DNA"/>
</dbReference>
<feature type="binding site" evidence="10">
    <location>
        <begin position="10"/>
        <end position="12"/>
    </location>
    <ligand>
        <name>UDP-N-acetyl-alpha-D-glucosamine</name>
        <dbReference type="ChEBI" id="CHEBI:57705"/>
    </ligand>
</feature>
<gene>
    <name evidence="10" type="primary">murG</name>
    <name evidence="13" type="ORF">A3E36_03350</name>
</gene>
<dbReference type="GO" id="GO:0051301">
    <property type="term" value="P:cell division"/>
    <property type="evidence" value="ECO:0007669"/>
    <property type="project" value="UniProtKB-KW"/>
</dbReference>
<dbReference type="GO" id="GO:0050511">
    <property type="term" value="F:undecaprenyldiphospho-muramoylpentapeptide beta-N-acetylglucosaminyltransferase activity"/>
    <property type="evidence" value="ECO:0007669"/>
    <property type="project" value="UniProtKB-UniRule"/>
</dbReference>
<evidence type="ECO:0000256" key="2">
    <source>
        <dbReference type="ARBA" id="ARBA00022618"/>
    </source>
</evidence>
<evidence type="ECO:0000256" key="4">
    <source>
        <dbReference type="ARBA" id="ARBA00022679"/>
    </source>
</evidence>
<dbReference type="InterPro" id="IPR006009">
    <property type="entry name" value="GlcNAc_MurG"/>
</dbReference>
<organism evidence="13 14">
    <name type="scientific">Candidatus Andersenbacteria bacterium RIFCSPHIGHO2_12_FULL_45_11b</name>
    <dbReference type="NCBI Taxonomy" id="1797282"/>
    <lineage>
        <taxon>Bacteria</taxon>
        <taxon>Candidatus Anderseniibacteriota</taxon>
    </lineage>
</organism>
<evidence type="ECO:0000256" key="7">
    <source>
        <dbReference type="ARBA" id="ARBA00023136"/>
    </source>
</evidence>
<evidence type="ECO:0000256" key="8">
    <source>
        <dbReference type="ARBA" id="ARBA00023306"/>
    </source>
</evidence>
<evidence type="ECO:0000256" key="10">
    <source>
        <dbReference type="HAMAP-Rule" id="MF_00033"/>
    </source>
</evidence>
<keyword evidence="2 10" id="KW-0132">Cell division</keyword>
<evidence type="ECO:0000256" key="9">
    <source>
        <dbReference type="ARBA" id="ARBA00023316"/>
    </source>
</evidence>
<keyword evidence="4 10" id="KW-0808">Transferase</keyword>
<keyword evidence="3 10" id="KW-0328">Glycosyltransferase</keyword>
<keyword evidence="5 10" id="KW-0133">Cell shape</keyword>
<dbReference type="EC" id="2.4.1.227" evidence="10"/>
<keyword evidence="8 10" id="KW-0131">Cell cycle</keyword>
<dbReference type="CDD" id="cd03785">
    <property type="entry name" value="GT28_MurG"/>
    <property type="match status" value="1"/>
</dbReference>